<dbReference type="GO" id="GO:0005737">
    <property type="term" value="C:cytoplasm"/>
    <property type="evidence" value="ECO:0007669"/>
    <property type="project" value="UniProtKB-SubCell"/>
</dbReference>
<dbReference type="Proteomes" id="UP000245655">
    <property type="component" value="Unassembled WGS sequence"/>
</dbReference>
<dbReference type="EC" id="4.2.1.19" evidence="6 7"/>
<evidence type="ECO:0000313" key="9">
    <source>
        <dbReference type="EMBL" id="PWK07350.1"/>
    </source>
</evidence>
<dbReference type="GO" id="GO:0004424">
    <property type="term" value="F:imidazoleglycerol-phosphate dehydratase activity"/>
    <property type="evidence" value="ECO:0007669"/>
    <property type="project" value="UniProtKB-UniRule"/>
</dbReference>
<dbReference type="FunFam" id="3.30.230.40:FF:000003">
    <property type="entry name" value="Imidazoleglycerol-phosphate dehydratase HisB"/>
    <property type="match status" value="1"/>
</dbReference>
<dbReference type="SUPFAM" id="SSF54211">
    <property type="entry name" value="Ribosomal protein S5 domain 2-like"/>
    <property type="match status" value="2"/>
</dbReference>
<dbReference type="AlphaFoldDB" id="A0A2V1ZH71"/>
<comment type="catalytic activity">
    <reaction evidence="6 7">
        <text>D-erythro-1-(imidazol-4-yl)glycerol 3-phosphate = 3-(imidazol-4-yl)-2-oxopropyl phosphate + H2O</text>
        <dbReference type="Rhea" id="RHEA:11040"/>
        <dbReference type="ChEBI" id="CHEBI:15377"/>
        <dbReference type="ChEBI" id="CHEBI:57766"/>
        <dbReference type="ChEBI" id="CHEBI:58278"/>
        <dbReference type="EC" id="4.2.1.19"/>
    </reaction>
</comment>
<keyword evidence="10" id="KW-1185">Reference proteome</keyword>
<dbReference type="InterPro" id="IPR038494">
    <property type="entry name" value="IGPD_sf"/>
</dbReference>
<evidence type="ECO:0000256" key="7">
    <source>
        <dbReference type="RuleBase" id="RU000599"/>
    </source>
</evidence>
<proteinExistence type="inferred from homology"/>
<dbReference type="PROSITE" id="PS00955">
    <property type="entry name" value="IGP_DEHYDRATASE_2"/>
    <property type="match status" value="1"/>
</dbReference>
<dbReference type="InterPro" id="IPR020568">
    <property type="entry name" value="Ribosomal_Su5_D2-typ_SF"/>
</dbReference>
<evidence type="ECO:0000256" key="2">
    <source>
        <dbReference type="ARBA" id="ARBA00016664"/>
    </source>
</evidence>
<dbReference type="Gene3D" id="3.30.230.40">
    <property type="entry name" value="Imidazole glycerol phosphate dehydratase, domain 1"/>
    <property type="match status" value="2"/>
</dbReference>
<reference evidence="9 10" key="1">
    <citation type="submission" date="2018-05" db="EMBL/GenBank/DDBJ databases">
        <title>Genomic Encyclopedia of Type Strains, Phase IV (KMG-IV): sequencing the most valuable type-strain genomes for metagenomic binning, comparative biology and taxonomic classification.</title>
        <authorList>
            <person name="Goeker M."/>
        </authorList>
    </citation>
    <scope>NUCLEOTIDE SEQUENCE [LARGE SCALE GENOMIC DNA]</scope>
    <source>
        <strain evidence="9 10">DSM 7229</strain>
    </source>
</reference>
<dbReference type="FunFam" id="3.30.230.40:FF:000001">
    <property type="entry name" value="Imidazoleglycerol-phosphate dehydratase HisB"/>
    <property type="match status" value="1"/>
</dbReference>
<keyword evidence="5 6" id="KW-0456">Lyase</keyword>
<evidence type="ECO:0000256" key="6">
    <source>
        <dbReference type="HAMAP-Rule" id="MF_00076"/>
    </source>
</evidence>
<feature type="region of interest" description="Disordered" evidence="8">
    <location>
        <begin position="1"/>
        <end position="21"/>
    </location>
</feature>
<dbReference type="CDD" id="cd07914">
    <property type="entry name" value="IGPD"/>
    <property type="match status" value="1"/>
</dbReference>
<dbReference type="EMBL" id="QGGM01000015">
    <property type="protein sequence ID" value="PWK07350.1"/>
    <property type="molecule type" value="Genomic_DNA"/>
</dbReference>
<keyword evidence="4 6" id="KW-0368">Histidine biosynthesis</keyword>
<dbReference type="HAMAP" id="MF_00076">
    <property type="entry name" value="HisB"/>
    <property type="match status" value="1"/>
</dbReference>
<evidence type="ECO:0000256" key="5">
    <source>
        <dbReference type="ARBA" id="ARBA00023239"/>
    </source>
</evidence>
<dbReference type="PANTHER" id="PTHR23133:SF2">
    <property type="entry name" value="IMIDAZOLEGLYCEROL-PHOSPHATE DEHYDRATASE"/>
    <property type="match status" value="1"/>
</dbReference>
<comment type="subcellular location">
    <subcellularLocation>
        <location evidence="6 7">Cytoplasm</location>
    </subcellularLocation>
</comment>
<comment type="caution">
    <text evidence="9">The sequence shown here is derived from an EMBL/GenBank/DDBJ whole genome shotgun (WGS) entry which is preliminary data.</text>
</comment>
<organism evidence="9 10">
    <name type="scientific">Psychrobacter immobilis</name>
    <dbReference type="NCBI Taxonomy" id="498"/>
    <lineage>
        <taxon>Bacteria</taxon>
        <taxon>Pseudomonadati</taxon>
        <taxon>Pseudomonadota</taxon>
        <taxon>Gammaproteobacteria</taxon>
        <taxon>Moraxellales</taxon>
        <taxon>Moraxellaceae</taxon>
        <taxon>Psychrobacter</taxon>
    </lineage>
</organism>
<evidence type="ECO:0000256" key="8">
    <source>
        <dbReference type="SAM" id="MobiDB-lite"/>
    </source>
</evidence>
<dbReference type="GO" id="GO:0000105">
    <property type="term" value="P:L-histidine biosynthetic process"/>
    <property type="evidence" value="ECO:0007669"/>
    <property type="project" value="UniProtKB-UniRule"/>
</dbReference>
<protein>
    <recommendedName>
        <fullName evidence="2 6">Imidazoleglycerol-phosphate dehydratase</fullName>
        <shortName evidence="6">IGPD</shortName>
        <ecNumber evidence="6 7">4.2.1.19</ecNumber>
    </recommendedName>
</protein>
<dbReference type="PANTHER" id="PTHR23133">
    <property type="entry name" value="IMIDAZOLEGLYCEROL-PHOSPHATE DEHYDRATASE HIS7"/>
    <property type="match status" value="1"/>
</dbReference>
<dbReference type="UniPathway" id="UPA00031">
    <property type="reaction ID" value="UER00011"/>
</dbReference>
<name>A0A2V1ZH71_PSYIM</name>
<dbReference type="GeneID" id="60256016"/>
<keyword evidence="6" id="KW-0963">Cytoplasm</keyword>
<dbReference type="InterPro" id="IPR000807">
    <property type="entry name" value="ImidazoleglycerolP_deHydtase"/>
</dbReference>
<dbReference type="NCBIfam" id="NF002111">
    <property type="entry name" value="PRK00951.2-1"/>
    <property type="match status" value="1"/>
</dbReference>
<feature type="compositionally biased region" description="Polar residues" evidence="8">
    <location>
        <begin position="1"/>
        <end position="18"/>
    </location>
</feature>
<dbReference type="NCBIfam" id="NF002106">
    <property type="entry name" value="PRK00951.1-1"/>
    <property type="match status" value="1"/>
</dbReference>
<dbReference type="RefSeq" id="WP_045453866.1">
    <property type="nucleotide sequence ID" value="NZ_CAJGZV010000001.1"/>
</dbReference>
<accession>A0A2V1ZH71</accession>
<dbReference type="Pfam" id="PF00475">
    <property type="entry name" value="IGPD"/>
    <property type="match status" value="1"/>
</dbReference>
<dbReference type="PROSITE" id="PS00954">
    <property type="entry name" value="IGP_DEHYDRATASE_1"/>
    <property type="match status" value="1"/>
</dbReference>
<evidence type="ECO:0000256" key="4">
    <source>
        <dbReference type="ARBA" id="ARBA00023102"/>
    </source>
</evidence>
<keyword evidence="3 6" id="KW-0028">Amino-acid biosynthesis</keyword>
<evidence type="ECO:0000256" key="1">
    <source>
        <dbReference type="ARBA" id="ARBA00005047"/>
    </source>
</evidence>
<evidence type="ECO:0000313" key="10">
    <source>
        <dbReference type="Proteomes" id="UP000245655"/>
    </source>
</evidence>
<gene>
    <name evidence="6" type="primary">hisB</name>
    <name evidence="9" type="ORF">C8D84_11529</name>
</gene>
<dbReference type="NCBIfam" id="NF002114">
    <property type="entry name" value="PRK00951.2-4"/>
    <property type="match status" value="1"/>
</dbReference>
<comment type="similarity">
    <text evidence="6 7">Belongs to the imidazoleglycerol-phosphate dehydratase family.</text>
</comment>
<dbReference type="InterPro" id="IPR020565">
    <property type="entry name" value="ImidazoleglycerP_deHydtase_CS"/>
</dbReference>
<evidence type="ECO:0000256" key="3">
    <source>
        <dbReference type="ARBA" id="ARBA00022605"/>
    </source>
</evidence>
<sequence length="221" mass="24706">MTANAMTTADTPEQNAPKNLNLHGRPERIATVERITAETQVTCTVNLDGTGQGVVDTGVPFLDHMIDQIKRHGLFDLEIKCNGDTFIDDHHSVEDTGITLGQAFNKALGDKKGIRRYGHFYAPLDEALTRAVVDLSGRPGLHMDIPFTRSHVGNFDVDLFSEFFYGFVNHSWMTVHLDNLKGKNSHHQIESTFKAFARALRMACEYDERALNTLPSTKEAF</sequence>
<comment type="pathway">
    <text evidence="1 6 7">Amino-acid biosynthesis; L-histidine biosynthesis; L-histidine from 5-phospho-alpha-D-ribose 1-diphosphate: step 6/9.</text>
</comment>